<feature type="compositionally biased region" description="Basic and acidic residues" evidence="1">
    <location>
        <begin position="501"/>
        <end position="521"/>
    </location>
</feature>
<feature type="compositionally biased region" description="Low complexity" evidence="1">
    <location>
        <begin position="335"/>
        <end position="354"/>
    </location>
</feature>
<feature type="region of interest" description="Disordered" evidence="1">
    <location>
        <begin position="1694"/>
        <end position="1815"/>
    </location>
</feature>
<feature type="domain" description="Tudor" evidence="2">
    <location>
        <begin position="947"/>
        <end position="1005"/>
    </location>
</feature>
<sequence>MMQYEGVGLHQELHQGLQLGGEVAGPGRRTDLFGRGRRQVEQMQRQQTQESRPGDPASILQTQFGHAKGILGVHAGLQTTRPRPSPWLEEEPILPWDMGEPTEMGATLPVSPPTAPTCSGSDTGKYRLGQKVEGRFRGKGRWYKGRIVGVNAGGTYDVRYDDGDEDLGLDASAIRSEEARDSGRGGGNIDRRDEERRGGTEAGRAPAYRLGDRAEARAPGTNRWQRVTVVGENRNGTLDVRFRDGTEERRLDPSMVRPLEEDDGERRGNGRDSVDSMEFAEGDRVEARFGGRSRWYKATVERKNRDGTYWLIYADGDEERAVDKSLMRRIGNGGELPRSGSRSPGRRVVSGVESETGSATGKNCRVGDAVEARYKRGRKWYPGVVRRVNRDGTMDITYKDGDSERDVDPSLVRSKGGVSVDSLASSSADTGFSRGDKVEARFGGRSRWFKATVERENRDGTYHLLYVDGDEERAVEKHLIRRIEGVGSSTADGRAASRSRSPADRRARDDVAGREEFAEGERVEARFGGRSRWSRATVERKNRNGTYRLVYADGNEEREAESRLIRALGSGGDNGGSGSSPRRPSSAVADRRGASNLDSGSDVGNARKTAIRANDRIEARFKGGQNWYAGIVVAANRDGSFDVKYDDGDREYDVDARLVRSLSTGSVRDASAARERGRGGGGRAEDAADGYARARHAGASTVSLDSVPADRDFAVGDKVEARFGGRSRWFKATIERENRDGTYHLLYVDGDEERAVEKHLIRRVGASTSPTAGNRSPGRRVVSGVDSETDSAAGKAFRVGDDVEARYKRGRKWYPGVVRRVNRDGTMDITYKDGDSERDVDPSLVRSKGGISVDSLASSSADTGFSRGDKVEARFGGRSRWFKATIERENRDGTYHLLYVDGDEERAVEKHLIRRVGASTSPTAGNRSPGRRVVSGVDSETDSAAGKAFRVGDDVEARYKRGRKWYPGVVRRVNRDGSMDITYKDGDSERDVDPTLVRSKGGISVDSLASSAFNASFSRGDKVEARFGGRSRWFKATIERENRDGTYHLLYVDGDEERAVEKHLIRRVGASTSPTAGNRSPGRRVVSGVDSETDSAAGKAFRVGDEVEARYKRGRKWYPGVVRRVNRDGTMDITYKDGDSERDVDPSLVRSKGAVSVDSLATSTNTSDTARGGGGRSNDFAVGDKVEARFGGRSRWFRAAVEGKNRDGTYCLLYDDGDVERSVDKKLIRSLARPSGETKRDEKYATEVSAAHRIGDEIEARYKRGRKWYPGKVRAVNANGSYDIRYLDGDSERDVEAAFVRPIGGSAAGESPGGLAVGDKVEARFRAGSRWFKATVEGKNRDGTFSLSYDDGDFETAVERDHIRKVEGDRAGGKTAESSGRGGARRGVSRAGSETGTDVDQGEERKVHDRGETRSLERRADLPRAGDDVEARLRGSSMWRLGRVARVHRDGSYDVEYGGGKSERNVPASHVRSLMKKDSRSGDSDSDRKSRYRDTTKRSQTVAIAEGDQVEARLRGGSTWHSGKVTRVHSDGTYDVRYSRDGELEKGIEPRLVRLPHYPDGTVRAGSPRTSNRGRSGGADTSSDEGSYRGTERGRRKERSPIPQETASEDAEAAATKVRRSLRHAGKTVDDLVRKLERLRRSTGGIDENTLGRVLARVGIEISTREARALRRCCPDVDNHGCVAPSALAGLVSGRNKSPIKRRRSSGSATRGGRRHASISELASDQSESESAIKGPASVARRGRVRGSSSSLDSRISSGSSGGGRLHRRHHHAKAKAAPERRSPTQRKKLDTGSGSELGGDTSSDGQGMGGALIGNKGSRALRKLGGSAFDGSLRQEFDKLNGSGRRRVLPISSLKPLLRHVRVKLEESSLAEVMVVVDPDGLGSFSLQGLLEVALSTFEDKKVSKVYSSVCEQLFKPTNGRGRKGRKESQEAEAASAAVSKTLSKLEHPKGSGLLTTGDLKKLVCLGTCQPLQLAKNSIDSCLRFS</sequence>
<feature type="compositionally biased region" description="Basic and acidic residues" evidence="1">
    <location>
        <begin position="1586"/>
        <end position="1595"/>
    </location>
</feature>
<evidence type="ECO:0000259" key="3">
    <source>
        <dbReference type="SMART" id="SM00743"/>
    </source>
</evidence>
<dbReference type="OrthoDB" id="414540at2759"/>
<proteinExistence type="predicted"/>
<feature type="region of interest" description="Disordered" evidence="1">
    <location>
        <begin position="330"/>
        <end position="364"/>
    </location>
</feature>
<feature type="region of interest" description="Disordered" evidence="1">
    <location>
        <begin position="1452"/>
        <end position="1526"/>
    </location>
</feature>
<evidence type="ECO:0000259" key="2">
    <source>
        <dbReference type="SMART" id="SM00333"/>
    </source>
</evidence>
<evidence type="ECO:0008006" key="6">
    <source>
        <dbReference type="Google" id="ProtNLM"/>
    </source>
</evidence>
<feature type="domain" description="Tudor" evidence="2">
    <location>
        <begin position="515"/>
        <end position="573"/>
    </location>
</feature>
<feature type="domain" description="Agenet" evidence="3">
    <location>
        <begin position="1015"/>
        <end position="1073"/>
    </location>
</feature>
<feature type="domain" description="Agenet" evidence="3">
    <location>
        <begin position="277"/>
        <end position="335"/>
    </location>
</feature>
<feature type="compositionally biased region" description="Basic and acidic residues" evidence="1">
    <location>
        <begin position="671"/>
        <end position="686"/>
    </location>
</feature>
<gene>
    <name evidence="4" type="ORF">Esi_0274_0011</name>
</gene>
<feature type="domain" description="Tudor" evidence="2">
    <location>
        <begin position="1421"/>
        <end position="1479"/>
    </location>
</feature>
<feature type="domain" description="Tudor" evidence="2">
    <location>
        <begin position="863"/>
        <end position="921"/>
    </location>
</feature>
<dbReference type="EMBL" id="FN649752">
    <property type="protein sequence ID" value="CBJ31683.1"/>
    <property type="molecule type" value="Genomic_DNA"/>
</dbReference>
<feature type="compositionally biased region" description="Polar residues" evidence="1">
    <location>
        <begin position="1568"/>
        <end position="1585"/>
    </location>
</feature>
<feature type="domain" description="Tudor" evidence="2">
    <location>
        <begin position="1015"/>
        <end position="1073"/>
    </location>
</feature>
<feature type="region of interest" description="Disordered" evidence="1">
    <location>
        <begin position="173"/>
        <end position="223"/>
    </location>
</feature>
<accession>D7FUN9</accession>
<feature type="compositionally biased region" description="Basic and acidic residues" evidence="1">
    <location>
        <begin position="1475"/>
        <end position="1497"/>
    </location>
</feature>
<dbReference type="Gene3D" id="2.30.30.140">
    <property type="match status" value="18"/>
</dbReference>
<feature type="region of interest" description="Disordered" evidence="1">
    <location>
        <begin position="666"/>
        <end position="689"/>
    </location>
</feature>
<feature type="compositionally biased region" description="Low complexity" evidence="1">
    <location>
        <begin position="487"/>
        <end position="500"/>
    </location>
</feature>
<feature type="compositionally biased region" description="Basic and acidic residues" evidence="1">
    <location>
        <begin position="28"/>
        <end position="40"/>
    </location>
</feature>
<feature type="domain" description="Agenet" evidence="3">
    <location>
        <begin position="430"/>
        <end position="491"/>
    </location>
</feature>
<feature type="domain" description="Agenet" evidence="3">
    <location>
        <begin position="1313"/>
        <end position="1371"/>
    </location>
</feature>
<dbReference type="InterPro" id="IPR014002">
    <property type="entry name" value="Agenet_dom_plant"/>
</dbReference>
<feature type="region of interest" description="Disordered" evidence="1">
    <location>
        <begin position="918"/>
        <end position="939"/>
    </location>
</feature>
<feature type="compositionally biased region" description="Basic and acidic residues" evidence="1">
    <location>
        <begin position="1134"/>
        <end position="1145"/>
    </location>
</feature>
<dbReference type="InParanoid" id="D7FUN9"/>
<feature type="domain" description="Tudor" evidence="2">
    <location>
        <begin position="711"/>
        <end position="769"/>
    </location>
</feature>
<reference evidence="4 5" key="1">
    <citation type="journal article" date="2010" name="Nature">
        <title>The Ectocarpus genome and the independent evolution of multicellularity in brown algae.</title>
        <authorList>
            <person name="Cock J.M."/>
            <person name="Sterck L."/>
            <person name="Rouze P."/>
            <person name="Scornet D."/>
            <person name="Allen A.E."/>
            <person name="Amoutzias G."/>
            <person name="Anthouard V."/>
            <person name="Artiguenave F."/>
            <person name="Aury J.M."/>
            <person name="Badger J.H."/>
            <person name="Beszteri B."/>
            <person name="Billiau K."/>
            <person name="Bonnet E."/>
            <person name="Bothwell J.H."/>
            <person name="Bowler C."/>
            <person name="Boyen C."/>
            <person name="Brownlee C."/>
            <person name="Carrano C.J."/>
            <person name="Charrier B."/>
            <person name="Cho G.Y."/>
            <person name="Coelho S.M."/>
            <person name="Collen J."/>
            <person name="Corre E."/>
            <person name="Da Silva C."/>
            <person name="Delage L."/>
            <person name="Delaroque N."/>
            <person name="Dittami S.M."/>
            <person name="Doulbeau S."/>
            <person name="Elias M."/>
            <person name="Farnham G."/>
            <person name="Gachon C.M."/>
            <person name="Gschloessl B."/>
            <person name="Heesch S."/>
            <person name="Jabbari K."/>
            <person name="Jubin C."/>
            <person name="Kawai H."/>
            <person name="Kimura K."/>
            <person name="Kloareg B."/>
            <person name="Kupper F.C."/>
            <person name="Lang D."/>
            <person name="Le Bail A."/>
            <person name="Leblanc C."/>
            <person name="Lerouge P."/>
            <person name="Lohr M."/>
            <person name="Lopez P.J."/>
            <person name="Martens C."/>
            <person name="Maumus F."/>
            <person name="Michel G."/>
            <person name="Miranda-Saavedra D."/>
            <person name="Morales J."/>
            <person name="Moreau H."/>
            <person name="Motomura T."/>
            <person name="Nagasato C."/>
            <person name="Napoli C.A."/>
            <person name="Nelson D.R."/>
            <person name="Nyvall-Collen P."/>
            <person name="Peters A.F."/>
            <person name="Pommier C."/>
            <person name="Potin P."/>
            <person name="Poulain J."/>
            <person name="Quesneville H."/>
            <person name="Read B."/>
            <person name="Rensing S.A."/>
            <person name="Ritter A."/>
            <person name="Rousvoal S."/>
            <person name="Samanta M."/>
            <person name="Samson G."/>
            <person name="Schroeder D.C."/>
            <person name="Segurens B."/>
            <person name="Strittmatter M."/>
            <person name="Tonon T."/>
            <person name="Tregear J.W."/>
            <person name="Valentin K."/>
            <person name="von Dassow P."/>
            <person name="Yamagishi T."/>
            <person name="Van de Peer Y."/>
            <person name="Wincker P."/>
        </authorList>
    </citation>
    <scope>NUCLEOTIDE SEQUENCE [LARGE SCALE GENOMIC DNA]</scope>
    <source>
        <strain evidence="5">Ec32 / CCAP1310/4</strain>
    </source>
</reference>
<feature type="region of interest" description="Disordered" evidence="1">
    <location>
        <begin position="567"/>
        <end position="604"/>
    </location>
</feature>
<dbReference type="EMBL" id="FN648458">
    <property type="protein sequence ID" value="CBJ31683.1"/>
    <property type="molecule type" value="Genomic_DNA"/>
</dbReference>
<feature type="domain" description="Tudor" evidence="2">
    <location>
        <begin position="430"/>
        <end position="488"/>
    </location>
</feature>
<feature type="compositionally biased region" description="Basic and acidic residues" evidence="1">
    <location>
        <begin position="242"/>
        <end position="252"/>
    </location>
</feature>
<feature type="region of interest" description="Disordered" evidence="1">
    <location>
        <begin position="487"/>
        <end position="521"/>
    </location>
</feature>
<feature type="compositionally biased region" description="Basic residues" evidence="1">
    <location>
        <begin position="1765"/>
        <end position="1775"/>
    </location>
</feature>
<dbReference type="SUPFAM" id="SSF63748">
    <property type="entry name" value="Tudor/PWWP/MBT"/>
    <property type="match status" value="1"/>
</dbReference>
<evidence type="ECO:0000256" key="1">
    <source>
        <dbReference type="SAM" id="MobiDB-lite"/>
    </source>
</evidence>
<feature type="domain" description="Agenet" evidence="3">
    <location>
        <begin position="711"/>
        <end position="769"/>
    </location>
</feature>
<feature type="domain" description="Agenet" evidence="3">
    <location>
        <begin position="1250"/>
        <end position="1308"/>
    </location>
</feature>
<feature type="domain" description="Tudor" evidence="2">
    <location>
        <begin position="1099"/>
        <end position="1157"/>
    </location>
</feature>
<evidence type="ECO:0000313" key="5">
    <source>
        <dbReference type="Proteomes" id="UP000002630"/>
    </source>
</evidence>
<feature type="domain" description="Agenet" evidence="3">
    <location>
        <begin position="515"/>
        <end position="573"/>
    </location>
</feature>
<keyword evidence="5" id="KW-1185">Reference proteome</keyword>
<dbReference type="eggNOG" id="ENOG502QQAC">
    <property type="taxonomic scope" value="Eukaryota"/>
</dbReference>
<feature type="domain" description="Tudor" evidence="2">
    <location>
        <begin position="609"/>
        <end position="667"/>
    </location>
</feature>
<evidence type="ECO:0000313" key="4">
    <source>
        <dbReference type="EMBL" id="CBJ31683.1"/>
    </source>
</evidence>
<feature type="compositionally biased region" description="Gly residues" evidence="1">
    <location>
        <begin position="569"/>
        <end position="578"/>
    </location>
</feature>
<feature type="domain" description="Agenet" evidence="3">
    <location>
        <begin position="795"/>
        <end position="853"/>
    </location>
</feature>
<feature type="compositionally biased region" description="Basic and acidic residues" evidence="1">
    <location>
        <begin position="1777"/>
        <end position="1791"/>
    </location>
</feature>
<feature type="region of interest" description="Disordered" evidence="1">
    <location>
        <begin position="20"/>
        <end position="59"/>
    </location>
</feature>
<dbReference type="SMART" id="SM00333">
    <property type="entry name" value="TUDOR"/>
    <property type="match status" value="18"/>
</dbReference>
<feature type="domain" description="Tudor" evidence="2">
    <location>
        <begin position="795"/>
        <end position="853"/>
    </location>
</feature>
<feature type="domain" description="Tudor" evidence="2">
    <location>
        <begin position="1178"/>
        <end position="1236"/>
    </location>
</feature>
<dbReference type="PANTHER" id="PTHR34157:SF2">
    <property type="entry name" value="TUZIN"/>
    <property type="match status" value="1"/>
</dbReference>
<feature type="domain" description="Agenet" evidence="3">
    <location>
        <begin position="863"/>
        <end position="921"/>
    </location>
</feature>
<feature type="compositionally biased region" description="Polar residues" evidence="1">
    <location>
        <begin position="1721"/>
        <end position="1730"/>
    </location>
</feature>
<feature type="domain" description="Tudor" evidence="2">
    <location>
        <begin position="206"/>
        <end position="264"/>
    </location>
</feature>
<feature type="domain" description="Agenet" evidence="3">
    <location>
        <begin position="1502"/>
        <end position="1563"/>
    </location>
</feature>
<feature type="domain" description="Tudor" evidence="2">
    <location>
        <begin position="362"/>
        <end position="420"/>
    </location>
</feature>
<feature type="compositionally biased region" description="Basic and acidic residues" evidence="1">
    <location>
        <begin position="264"/>
        <end position="274"/>
    </location>
</feature>
<feature type="region of interest" description="Disordered" evidence="1">
    <location>
        <begin position="1549"/>
        <end position="1622"/>
    </location>
</feature>
<protein>
    <recommendedName>
        <fullName evidence="6">Tudor domain-containing protein</fullName>
    </recommendedName>
</protein>
<feature type="domain" description="Agenet" evidence="3">
    <location>
        <begin position="1099"/>
        <end position="1157"/>
    </location>
</feature>
<dbReference type="PANTHER" id="PTHR34157">
    <property type="entry name" value="TUZIN"/>
    <property type="match status" value="1"/>
</dbReference>
<feature type="region of interest" description="Disordered" evidence="1">
    <location>
        <begin position="1362"/>
        <end position="1432"/>
    </location>
</feature>
<feature type="compositionally biased region" description="Basic and acidic residues" evidence="1">
    <location>
        <begin position="175"/>
        <end position="199"/>
    </location>
</feature>
<feature type="domain" description="Agenet" evidence="3">
    <location>
        <begin position="947"/>
        <end position="1008"/>
    </location>
</feature>
<feature type="compositionally biased region" description="Basic and acidic residues" evidence="1">
    <location>
        <begin position="1362"/>
        <end position="1372"/>
    </location>
</feature>
<feature type="domain" description="Tudor" evidence="2">
    <location>
        <begin position="277"/>
        <end position="335"/>
    </location>
</feature>
<feature type="domain" description="Tudor" evidence="2">
    <location>
        <begin position="124"/>
        <end position="182"/>
    </location>
</feature>
<feature type="domain" description="Tudor" evidence="2">
    <location>
        <begin position="1250"/>
        <end position="1308"/>
    </location>
</feature>
<dbReference type="SMART" id="SM00743">
    <property type="entry name" value="Agenet"/>
    <property type="match status" value="15"/>
</dbReference>
<feature type="region of interest" description="Disordered" evidence="1">
    <location>
        <begin position="766"/>
        <end position="787"/>
    </location>
</feature>
<name>D7FUN9_ECTSI</name>
<feature type="domain" description="Agenet" evidence="3">
    <location>
        <begin position="1178"/>
        <end position="1236"/>
    </location>
</feature>
<dbReference type="Proteomes" id="UP000002630">
    <property type="component" value="Linkage Group LG27"/>
</dbReference>
<feature type="compositionally biased region" description="Low complexity" evidence="1">
    <location>
        <begin position="1735"/>
        <end position="1759"/>
    </location>
</feature>
<feature type="compositionally biased region" description="Polar residues" evidence="1">
    <location>
        <begin position="1159"/>
        <end position="1169"/>
    </location>
</feature>
<feature type="domain" description="Tudor" evidence="2">
    <location>
        <begin position="1313"/>
        <end position="1371"/>
    </location>
</feature>
<feature type="compositionally biased region" description="Basic and acidic residues" evidence="1">
    <location>
        <begin position="1402"/>
        <end position="1432"/>
    </location>
</feature>
<feature type="compositionally biased region" description="Low complexity" evidence="1">
    <location>
        <begin position="41"/>
        <end position="51"/>
    </location>
</feature>
<dbReference type="CDD" id="cd04508">
    <property type="entry name" value="Tudor_SF"/>
    <property type="match status" value="18"/>
</dbReference>
<feature type="domain" description="Agenet" evidence="3">
    <location>
        <begin position="362"/>
        <end position="420"/>
    </location>
</feature>
<feature type="region of interest" description="Disordered" evidence="1">
    <location>
        <begin position="1134"/>
        <end position="1178"/>
    </location>
</feature>
<feature type="region of interest" description="Disordered" evidence="1">
    <location>
        <begin position="1069"/>
        <end position="1091"/>
    </location>
</feature>
<feature type="region of interest" description="Disordered" evidence="1">
    <location>
        <begin position="242"/>
        <end position="279"/>
    </location>
</feature>
<feature type="domain" description="Agenet" evidence="3">
    <location>
        <begin position="124"/>
        <end position="182"/>
    </location>
</feature>
<feature type="domain" description="Tudor" evidence="2">
    <location>
        <begin position="1502"/>
        <end position="1561"/>
    </location>
</feature>
<dbReference type="InterPro" id="IPR002999">
    <property type="entry name" value="Tudor"/>
</dbReference>
<organism evidence="4 5">
    <name type="scientific">Ectocarpus siliculosus</name>
    <name type="common">Brown alga</name>
    <name type="synonym">Conferva siliculosa</name>
    <dbReference type="NCBI Taxonomy" id="2880"/>
    <lineage>
        <taxon>Eukaryota</taxon>
        <taxon>Sar</taxon>
        <taxon>Stramenopiles</taxon>
        <taxon>Ochrophyta</taxon>
        <taxon>PX clade</taxon>
        <taxon>Phaeophyceae</taxon>
        <taxon>Ectocarpales</taxon>
        <taxon>Ectocarpaceae</taxon>
        <taxon>Ectocarpus</taxon>
    </lineage>
</organism>